<dbReference type="InterPro" id="IPR002938">
    <property type="entry name" value="FAD-bd"/>
</dbReference>
<feature type="domain" description="Phenol hydroxylase-like C-terminal dimerisation" evidence="7">
    <location>
        <begin position="428"/>
        <end position="611"/>
    </location>
</feature>
<accession>A0A4Q9MCJ8</accession>
<feature type="domain" description="FAD-binding" evidence="6">
    <location>
        <begin position="10"/>
        <end position="343"/>
    </location>
</feature>
<feature type="compositionally biased region" description="Polar residues" evidence="5">
    <location>
        <begin position="114"/>
        <end position="129"/>
    </location>
</feature>
<comment type="similarity">
    <text evidence="1">Belongs to the PheA/TfdB FAD monooxygenase family.</text>
</comment>
<organism evidence="8">
    <name type="scientific">Dichomitus squalens</name>
    <dbReference type="NCBI Taxonomy" id="114155"/>
    <lineage>
        <taxon>Eukaryota</taxon>
        <taxon>Fungi</taxon>
        <taxon>Dikarya</taxon>
        <taxon>Basidiomycota</taxon>
        <taxon>Agaricomycotina</taxon>
        <taxon>Agaricomycetes</taxon>
        <taxon>Polyporales</taxon>
        <taxon>Polyporaceae</taxon>
        <taxon>Dichomitus</taxon>
    </lineage>
</organism>
<dbReference type="InterPro" id="IPR038220">
    <property type="entry name" value="PHOX_C_sf"/>
</dbReference>
<dbReference type="PANTHER" id="PTHR43004">
    <property type="entry name" value="TRK SYSTEM POTASSIUM UPTAKE PROTEIN"/>
    <property type="match status" value="1"/>
</dbReference>
<dbReference type="PRINTS" id="PR00420">
    <property type="entry name" value="RNGMNOXGNASE"/>
</dbReference>
<dbReference type="SUPFAM" id="SSF54373">
    <property type="entry name" value="FAD-linked reductases, C-terminal domain"/>
    <property type="match status" value="1"/>
</dbReference>
<keyword evidence="3" id="KW-0274">FAD</keyword>
<dbReference type="PANTHER" id="PTHR43004:SF20">
    <property type="entry name" value="2-MONOOXYGENASE, PUTATIVE (AFU_ORTHOLOGUE AFUA_1G13660)-RELATED"/>
    <property type="match status" value="1"/>
</dbReference>
<gene>
    <name evidence="8" type="ORF">BD311DRAFT_673287</name>
</gene>
<dbReference type="InterPro" id="IPR036249">
    <property type="entry name" value="Thioredoxin-like_sf"/>
</dbReference>
<dbReference type="InterPro" id="IPR036188">
    <property type="entry name" value="FAD/NAD-bd_sf"/>
</dbReference>
<sequence>MPLSPAPGNKVDVLIIGAGPAGLMAANALVHAGVTVRIVDKKTVPVTVGHADGIHPRTIEILQSYGLSERLQREGTRFDRAAFYNPGPNGGIKVIFVPSSSHKTNPSTREHSALRQSSPPQRDTLSSSPDIKERPVVPTSIELSDSRSDLVNPDAYPVKVTLKHLDSEDGDEEVVQAKFALGSDGAHSWTRKALNIGVEGDQTTSIWGVVDIVPDTDFPDIRNWTFIHSNQGTLMNIPREGDLIRFYIQLSSDTDFVNRETGRVDLTKASPDRIMEAAAKIMQPYRVVRVGDVEWWTVYIIGQRVAQTFSVKDRVFIAGDACHTHSPKAGMNASMCDTHNLGDYFLVFDSTIRSHPGLTMHSLEAVICPSWYESERLKYAQDLINFDKKWSKMFSDKPQSEDNLEGVSHEEFLGMLASQSGFLSGIGIRYEPSTVVNNKHQACASKLIVGERMTPRDFVYAANVNPVNLHDVLPSDMRFKILVFAGDIKVEASMKRLHALGENMGTSNSFLWRFGQGAYEKVFDMLCICATKKDDMDFTDVPKFFRSHWSKVLLDDTDMYGRSGGGAYEAYGISREEGAIVVVRPDGYVGVVAPFDHVDDINQYFASFMLEAPEA</sequence>
<dbReference type="Pfam" id="PF07976">
    <property type="entry name" value="Phe_hydrox_dim"/>
    <property type="match status" value="1"/>
</dbReference>
<evidence type="ECO:0000259" key="7">
    <source>
        <dbReference type="Pfam" id="PF07976"/>
    </source>
</evidence>
<dbReference type="OrthoDB" id="1716816at2759"/>
<dbReference type="GO" id="GO:0016709">
    <property type="term" value="F:oxidoreductase activity, acting on paired donors, with incorporation or reduction of molecular oxygen, NAD(P)H as one donor, and incorporation of one atom of oxygen"/>
    <property type="evidence" value="ECO:0007669"/>
    <property type="project" value="UniProtKB-ARBA"/>
</dbReference>
<dbReference type="SUPFAM" id="SSF52833">
    <property type="entry name" value="Thioredoxin-like"/>
    <property type="match status" value="1"/>
</dbReference>
<evidence type="ECO:0000256" key="2">
    <source>
        <dbReference type="ARBA" id="ARBA00022630"/>
    </source>
</evidence>
<keyword evidence="2" id="KW-0285">Flavoprotein</keyword>
<dbReference type="Pfam" id="PF01494">
    <property type="entry name" value="FAD_binding_3"/>
    <property type="match status" value="1"/>
</dbReference>
<dbReference type="AlphaFoldDB" id="A0A4Q9MCJ8"/>
<feature type="compositionally biased region" description="Polar residues" evidence="5">
    <location>
        <begin position="98"/>
        <end position="107"/>
    </location>
</feature>
<protein>
    <submittedName>
        <fullName evidence="8">Thioredoxin-like protein</fullName>
    </submittedName>
</protein>
<dbReference type="Gene3D" id="3.30.9.10">
    <property type="entry name" value="D-Amino Acid Oxidase, subunit A, domain 2"/>
    <property type="match status" value="1"/>
</dbReference>
<dbReference type="Proteomes" id="UP000292957">
    <property type="component" value="Unassembled WGS sequence"/>
</dbReference>
<reference evidence="8" key="1">
    <citation type="submission" date="2019-01" db="EMBL/GenBank/DDBJ databases">
        <title>Draft genome sequences of three monokaryotic isolates of the white-rot basidiomycete fungus Dichomitus squalens.</title>
        <authorList>
            <consortium name="DOE Joint Genome Institute"/>
            <person name="Lopez S.C."/>
            <person name="Andreopoulos B."/>
            <person name="Pangilinan J."/>
            <person name="Lipzen A."/>
            <person name="Riley R."/>
            <person name="Ahrendt S."/>
            <person name="Ng V."/>
            <person name="Barry K."/>
            <person name="Daum C."/>
            <person name="Grigoriev I.V."/>
            <person name="Hilden K.S."/>
            <person name="Makela M.R."/>
            <person name="de Vries R.P."/>
        </authorList>
    </citation>
    <scope>NUCLEOTIDE SEQUENCE [LARGE SCALE GENOMIC DNA]</scope>
    <source>
        <strain evidence="8">OM18370.1</strain>
    </source>
</reference>
<dbReference type="InterPro" id="IPR012941">
    <property type="entry name" value="Phe_hydrox_C_dim_dom"/>
</dbReference>
<evidence type="ECO:0000259" key="6">
    <source>
        <dbReference type="Pfam" id="PF01494"/>
    </source>
</evidence>
<evidence type="ECO:0000256" key="5">
    <source>
        <dbReference type="SAM" id="MobiDB-lite"/>
    </source>
</evidence>
<keyword evidence="4" id="KW-0560">Oxidoreductase</keyword>
<evidence type="ECO:0000256" key="3">
    <source>
        <dbReference type="ARBA" id="ARBA00022827"/>
    </source>
</evidence>
<dbReference type="Gene3D" id="3.40.30.20">
    <property type="match status" value="1"/>
</dbReference>
<dbReference type="SUPFAM" id="SSF51905">
    <property type="entry name" value="FAD/NAD(P)-binding domain"/>
    <property type="match status" value="1"/>
</dbReference>
<evidence type="ECO:0000256" key="4">
    <source>
        <dbReference type="ARBA" id="ARBA00023002"/>
    </source>
</evidence>
<dbReference type="Gene3D" id="3.50.50.60">
    <property type="entry name" value="FAD/NAD(P)-binding domain"/>
    <property type="match status" value="1"/>
</dbReference>
<feature type="region of interest" description="Disordered" evidence="5">
    <location>
        <begin position="97"/>
        <end position="144"/>
    </location>
</feature>
<proteinExistence type="inferred from homology"/>
<dbReference type="GO" id="GO:0071949">
    <property type="term" value="F:FAD binding"/>
    <property type="evidence" value="ECO:0007669"/>
    <property type="project" value="InterPro"/>
</dbReference>
<name>A0A4Q9MCJ8_9APHY</name>
<evidence type="ECO:0000313" key="8">
    <source>
        <dbReference type="EMBL" id="TBU23712.1"/>
    </source>
</evidence>
<dbReference type="InterPro" id="IPR050641">
    <property type="entry name" value="RIFMO-like"/>
</dbReference>
<evidence type="ECO:0000256" key="1">
    <source>
        <dbReference type="ARBA" id="ARBA00007801"/>
    </source>
</evidence>
<dbReference type="CDD" id="cd02979">
    <property type="entry name" value="PHOX_C"/>
    <property type="match status" value="1"/>
</dbReference>
<dbReference type="EMBL" id="ML143497">
    <property type="protein sequence ID" value="TBU23712.1"/>
    <property type="molecule type" value="Genomic_DNA"/>
</dbReference>